<evidence type="ECO:0000313" key="2">
    <source>
        <dbReference type="EMBL" id="MBC6492914.1"/>
    </source>
</evidence>
<proteinExistence type="predicted"/>
<feature type="chain" id="PRO_5047406704" description="Lipocalin-like domain-containing protein" evidence="1">
    <location>
        <begin position="25"/>
        <end position="139"/>
    </location>
</feature>
<reference evidence="2 3" key="1">
    <citation type="submission" date="2016-07" db="EMBL/GenBank/DDBJ databases">
        <title>Genome analysis of Flavihumibacter stibioxidans YS-17.</title>
        <authorList>
            <person name="Shi K."/>
            <person name="Han Y."/>
            <person name="Wang G."/>
        </authorList>
    </citation>
    <scope>NUCLEOTIDE SEQUENCE [LARGE SCALE GENOMIC DNA]</scope>
    <source>
        <strain evidence="2 3">YS-17</strain>
    </source>
</reference>
<dbReference type="EMBL" id="MBUA01000030">
    <property type="protein sequence ID" value="MBC6492914.1"/>
    <property type="molecule type" value="Genomic_DNA"/>
</dbReference>
<dbReference type="Proteomes" id="UP000765802">
    <property type="component" value="Unassembled WGS sequence"/>
</dbReference>
<name>A0ABR7MDK3_9BACT</name>
<keyword evidence="3" id="KW-1185">Reference proteome</keyword>
<evidence type="ECO:0000313" key="3">
    <source>
        <dbReference type="Proteomes" id="UP000765802"/>
    </source>
</evidence>
<gene>
    <name evidence="2" type="ORF">BC349_17800</name>
</gene>
<sequence length="139" mass="15169">MKKFFVSLSAILLTASIFSSCSNDDDPQPNNNVLISSGTWVVHLYTDSGNDETSDYSGYEFVFASNGNMTATKAGVITAGTWGTRTDDGKNKMDINLNTTNADLLELNDDWIIKSITASLIELQDDNTASGEVLHFMKK</sequence>
<feature type="signal peptide" evidence="1">
    <location>
        <begin position="1"/>
        <end position="24"/>
    </location>
</feature>
<dbReference type="RefSeq" id="WP_187258235.1">
    <property type="nucleotide sequence ID" value="NZ_JBHULF010000005.1"/>
</dbReference>
<keyword evidence="1" id="KW-0732">Signal</keyword>
<protein>
    <recommendedName>
        <fullName evidence="4">Lipocalin-like domain-containing protein</fullName>
    </recommendedName>
</protein>
<evidence type="ECO:0008006" key="4">
    <source>
        <dbReference type="Google" id="ProtNLM"/>
    </source>
</evidence>
<evidence type="ECO:0000256" key="1">
    <source>
        <dbReference type="SAM" id="SignalP"/>
    </source>
</evidence>
<dbReference type="PROSITE" id="PS51257">
    <property type="entry name" value="PROKAR_LIPOPROTEIN"/>
    <property type="match status" value="1"/>
</dbReference>
<organism evidence="2 3">
    <name type="scientific">Flavihumibacter stibioxidans</name>
    <dbReference type="NCBI Taxonomy" id="1834163"/>
    <lineage>
        <taxon>Bacteria</taxon>
        <taxon>Pseudomonadati</taxon>
        <taxon>Bacteroidota</taxon>
        <taxon>Chitinophagia</taxon>
        <taxon>Chitinophagales</taxon>
        <taxon>Chitinophagaceae</taxon>
        <taxon>Flavihumibacter</taxon>
    </lineage>
</organism>
<comment type="caution">
    <text evidence="2">The sequence shown here is derived from an EMBL/GenBank/DDBJ whole genome shotgun (WGS) entry which is preliminary data.</text>
</comment>
<accession>A0ABR7MDK3</accession>